<dbReference type="AlphaFoldDB" id="A0A1I3ZQY6"/>
<gene>
    <name evidence="7" type="ORF">SAMN02745775_102670</name>
</gene>
<dbReference type="InterPro" id="IPR003439">
    <property type="entry name" value="ABC_transporter-like_ATP-bd"/>
</dbReference>
<comment type="function">
    <text evidence="5">Part of the ABC transporter complex HmuTUV involved in hemin import. Responsible for energy coupling to the transport system.</text>
</comment>
<dbReference type="GO" id="GO:0016887">
    <property type="term" value="F:ATP hydrolysis activity"/>
    <property type="evidence" value="ECO:0007669"/>
    <property type="project" value="InterPro"/>
</dbReference>
<evidence type="ECO:0000259" key="6">
    <source>
        <dbReference type="PROSITE" id="PS50893"/>
    </source>
</evidence>
<evidence type="ECO:0000256" key="2">
    <source>
        <dbReference type="ARBA" id="ARBA00022741"/>
    </source>
</evidence>
<keyword evidence="4" id="KW-1278">Translocase</keyword>
<sequence>MIAARALTMRCGGRRLLDEVSLELQPGEVVAIIGPNGAGKSTLLRAMSGELRSEIGVVTLEGRPLAAWHPVDLARRRAVVSQNVALAFPITGRDVVGLGRLPWHATPQAARDVHAVEAALETVGATGIAAQRYATLSGGERQRIQIARALAQLDGAAHPAALLLDEPTASLDISHVGVILRLIRRLALQGAAVMVVLHDLNEVSFAADRVMVMAEGRCVAAGPPAAILRPRLLEAVYGIPFQRRGDALLPEFTTD</sequence>
<evidence type="ECO:0000256" key="4">
    <source>
        <dbReference type="ARBA" id="ARBA00022967"/>
    </source>
</evidence>
<dbReference type="PROSITE" id="PS00211">
    <property type="entry name" value="ABC_TRANSPORTER_1"/>
    <property type="match status" value="1"/>
</dbReference>
<dbReference type="RefSeq" id="WP_092958936.1">
    <property type="nucleotide sequence ID" value="NZ_FOSQ01000002.1"/>
</dbReference>
<dbReference type="NCBIfam" id="NF010068">
    <property type="entry name" value="PRK13548.1"/>
    <property type="match status" value="1"/>
</dbReference>
<evidence type="ECO:0000256" key="5">
    <source>
        <dbReference type="ARBA" id="ARBA00037066"/>
    </source>
</evidence>
<dbReference type="Gene3D" id="3.40.50.300">
    <property type="entry name" value="P-loop containing nucleotide triphosphate hydrolases"/>
    <property type="match status" value="1"/>
</dbReference>
<feature type="domain" description="ABC transporter" evidence="6">
    <location>
        <begin position="2"/>
        <end position="240"/>
    </location>
</feature>
<dbReference type="EMBL" id="FOSQ01000002">
    <property type="protein sequence ID" value="SFK46387.1"/>
    <property type="molecule type" value="Genomic_DNA"/>
</dbReference>
<keyword evidence="3 7" id="KW-0067">ATP-binding</keyword>
<keyword evidence="1" id="KW-0813">Transport</keyword>
<proteinExistence type="predicted"/>
<evidence type="ECO:0000313" key="7">
    <source>
        <dbReference type="EMBL" id="SFK46387.1"/>
    </source>
</evidence>
<dbReference type="Pfam" id="PF00005">
    <property type="entry name" value="ABC_tran"/>
    <property type="match status" value="1"/>
</dbReference>
<protein>
    <submittedName>
        <fullName evidence="7">Iron complex transport system ATP-binding protein</fullName>
    </submittedName>
</protein>
<dbReference type="GO" id="GO:0005524">
    <property type="term" value="F:ATP binding"/>
    <property type="evidence" value="ECO:0007669"/>
    <property type="project" value="UniProtKB-KW"/>
</dbReference>
<evidence type="ECO:0000256" key="3">
    <source>
        <dbReference type="ARBA" id="ARBA00022840"/>
    </source>
</evidence>
<dbReference type="OrthoDB" id="9810077at2"/>
<keyword evidence="8" id="KW-1185">Reference proteome</keyword>
<dbReference type="PANTHER" id="PTHR42794:SF1">
    <property type="entry name" value="HEMIN IMPORT ATP-BINDING PROTEIN HMUV"/>
    <property type="match status" value="1"/>
</dbReference>
<evidence type="ECO:0000313" key="8">
    <source>
        <dbReference type="Proteomes" id="UP000199473"/>
    </source>
</evidence>
<dbReference type="STRING" id="1123062.SAMN02745775_102670"/>
<dbReference type="InterPro" id="IPR027417">
    <property type="entry name" value="P-loop_NTPase"/>
</dbReference>
<evidence type="ECO:0000256" key="1">
    <source>
        <dbReference type="ARBA" id="ARBA00022448"/>
    </source>
</evidence>
<dbReference type="SUPFAM" id="SSF52540">
    <property type="entry name" value="P-loop containing nucleoside triphosphate hydrolases"/>
    <property type="match status" value="1"/>
</dbReference>
<accession>A0A1I3ZQY6</accession>
<dbReference type="InterPro" id="IPR003593">
    <property type="entry name" value="AAA+_ATPase"/>
</dbReference>
<dbReference type="CDD" id="cd03214">
    <property type="entry name" value="ABC_Iron-Siderophores_B12_Hemin"/>
    <property type="match status" value="1"/>
</dbReference>
<dbReference type="PANTHER" id="PTHR42794">
    <property type="entry name" value="HEMIN IMPORT ATP-BINDING PROTEIN HMUV"/>
    <property type="match status" value="1"/>
</dbReference>
<dbReference type="PROSITE" id="PS50893">
    <property type="entry name" value="ABC_TRANSPORTER_2"/>
    <property type="match status" value="1"/>
</dbReference>
<organism evidence="7 8">
    <name type="scientific">Falsiroseomonas stagni DSM 19981</name>
    <dbReference type="NCBI Taxonomy" id="1123062"/>
    <lineage>
        <taxon>Bacteria</taxon>
        <taxon>Pseudomonadati</taxon>
        <taxon>Pseudomonadota</taxon>
        <taxon>Alphaproteobacteria</taxon>
        <taxon>Acetobacterales</taxon>
        <taxon>Roseomonadaceae</taxon>
        <taxon>Falsiroseomonas</taxon>
    </lineage>
</organism>
<reference evidence="7 8" key="1">
    <citation type="submission" date="2016-10" db="EMBL/GenBank/DDBJ databases">
        <authorList>
            <person name="de Groot N.N."/>
        </authorList>
    </citation>
    <scope>NUCLEOTIDE SEQUENCE [LARGE SCALE GENOMIC DNA]</scope>
    <source>
        <strain evidence="7 8">DSM 19981</strain>
    </source>
</reference>
<dbReference type="Proteomes" id="UP000199473">
    <property type="component" value="Unassembled WGS sequence"/>
</dbReference>
<keyword evidence="2" id="KW-0547">Nucleotide-binding</keyword>
<dbReference type="SMART" id="SM00382">
    <property type="entry name" value="AAA"/>
    <property type="match status" value="1"/>
</dbReference>
<dbReference type="InterPro" id="IPR017871">
    <property type="entry name" value="ABC_transporter-like_CS"/>
</dbReference>
<name>A0A1I3ZQY6_9PROT</name>